<dbReference type="Gene3D" id="1.20.1420.30">
    <property type="entry name" value="NCX, central ion-binding region"/>
    <property type="match status" value="2"/>
</dbReference>
<evidence type="ECO:0000313" key="10">
    <source>
        <dbReference type="EMBL" id="OQE22037.1"/>
    </source>
</evidence>
<dbReference type="PANTHER" id="PTHR10846">
    <property type="entry name" value="SODIUM/POTASSIUM/CALCIUM EXCHANGER"/>
    <property type="match status" value="1"/>
</dbReference>
<feature type="transmembrane region" description="Helical" evidence="8">
    <location>
        <begin position="356"/>
        <end position="374"/>
    </location>
</feature>
<feature type="transmembrane region" description="Helical" evidence="8">
    <location>
        <begin position="118"/>
        <end position="136"/>
    </location>
</feature>
<evidence type="ECO:0000259" key="9">
    <source>
        <dbReference type="Pfam" id="PF01699"/>
    </source>
</evidence>
<evidence type="ECO:0000256" key="7">
    <source>
        <dbReference type="SAM" id="MobiDB-lite"/>
    </source>
</evidence>
<feature type="transmembrane region" description="Helical" evidence="8">
    <location>
        <begin position="228"/>
        <end position="250"/>
    </location>
</feature>
<feature type="region of interest" description="Disordered" evidence="7">
    <location>
        <begin position="170"/>
        <end position="202"/>
    </location>
</feature>
<dbReference type="InterPro" id="IPR004837">
    <property type="entry name" value="NaCa_Exmemb"/>
</dbReference>
<keyword evidence="3" id="KW-0813">Transport</keyword>
<feature type="transmembrane region" description="Helical" evidence="8">
    <location>
        <begin position="328"/>
        <end position="349"/>
    </location>
</feature>
<comment type="similarity">
    <text evidence="2">Belongs to the Ca(2+):cation antiporter (CaCA) (TC 2.A.19) family. SLC24A subfamily.</text>
</comment>
<comment type="caution">
    <text evidence="10">The sequence shown here is derived from an EMBL/GenBank/DDBJ whole genome shotgun (WGS) entry which is preliminary data.</text>
</comment>
<accession>A0A1V6T6Q9</accession>
<dbReference type="GO" id="GO:0006874">
    <property type="term" value="P:intracellular calcium ion homeostasis"/>
    <property type="evidence" value="ECO:0007669"/>
    <property type="project" value="TreeGrafter"/>
</dbReference>
<dbReference type="GO" id="GO:0005886">
    <property type="term" value="C:plasma membrane"/>
    <property type="evidence" value="ECO:0007669"/>
    <property type="project" value="TreeGrafter"/>
</dbReference>
<evidence type="ECO:0000256" key="3">
    <source>
        <dbReference type="ARBA" id="ARBA00022449"/>
    </source>
</evidence>
<sequence length="376" mass="40239">MCLHKYIHMYAMNWDSLFFNTATLIAGVFVLDYGADKFIDHTVIVGQRLGISPTLIALLTAGAEYEELAVVVAAILQGRTPLALGNVMGSTISNILGAFSLGLLCYPDGSPLDNSAKIYSALQFFVTTIFIILAYFQQLNRFTGGLLIALFVLYIVSIGFAIYRGISEPPQLSDSESDDESINVCDEQMPGQSAGQPASETSPLLGDTNVPEELIGASVHKDKRPRPLYHHVLQLIFGLLALSLSGYILAHSAGTIADSLNLSGTVFGLTVIAFVTTLPEKLVAMLSGFRGQGGIVVATTAGSNIFLLTLCVGVVAVAGNPLDRSDTFVLFDLVTVWVSSLSLLAVVFLGPQRIAGLALLAAYVTFLVMEFTIYKR</sequence>
<feature type="transmembrane region" description="Helical" evidence="8">
    <location>
        <begin position="262"/>
        <end position="283"/>
    </location>
</feature>
<protein>
    <recommendedName>
        <fullName evidence="9">Sodium/calcium exchanger membrane region domain-containing protein</fullName>
    </recommendedName>
</protein>
<dbReference type="PANTHER" id="PTHR10846:SF8">
    <property type="entry name" value="INNER MEMBRANE PROTEIN YRBG"/>
    <property type="match status" value="1"/>
</dbReference>
<dbReference type="Proteomes" id="UP000191342">
    <property type="component" value="Unassembled WGS sequence"/>
</dbReference>
<evidence type="ECO:0000256" key="8">
    <source>
        <dbReference type="SAM" id="Phobius"/>
    </source>
</evidence>
<name>A0A1V6T6Q9_9EURO</name>
<evidence type="ECO:0000256" key="2">
    <source>
        <dbReference type="ARBA" id="ARBA00005364"/>
    </source>
</evidence>
<feature type="domain" description="Sodium/calcium exchanger membrane region" evidence="9">
    <location>
        <begin position="21"/>
        <end position="156"/>
    </location>
</feature>
<reference evidence="11" key="1">
    <citation type="journal article" date="2017" name="Nat. Microbiol.">
        <title>Global analysis of biosynthetic gene clusters reveals vast potential of secondary metabolite production in Penicillium species.</title>
        <authorList>
            <person name="Nielsen J.C."/>
            <person name="Grijseels S."/>
            <person name="Prigent S."/>
            <person name="Ji B."/>
            <person name="Dainat J."/>
            <person name="Nielsen K.F."/>
            <person name="Frisvad J.C."/>
            <person name="Workman M."/>
            <person name="Nielsen J."/>
        </authorList>
    </citation>
    <scope>NUCLEOTIDE SEQUENCE [LARGE SCALE GENOMIC DNA]</scope>
    <source>
        <strain evidence="11">IBT 14082</strain>
    </source>
</reference>
<keyword evidence="6 8" id="KW-0472">Membrane</keyword>
<dbReference type="EMBL" id="MLQL01000013">
    <property type="protein sequence ID" value="OQE22037.1"/>
    <property type="molecule type" value="Genomic_DNA"/>
</dbReference>
<dbReference type="InterPro" id="IPR044880">
    <property type="entry name" value="NCX_ion-bd_dom_sf"/>
</dbReference>
<gene>
    <name evidence="10" type="ORF">PENFLA_c013G09989</name>
</gene>
<organism evidence="10 11">
    <name type="scientific">Penicillium flavigenum</name>
    <dbReference type="NCBI Taxonomy" id="254877"/>
    <lineage>
        <taxon>Eukaryota</taxon>
        <taxon>Fungi</taxon>
        <taxon>Dikarya</taxon>
        <taxon>Ascomycota</taxon>
        <taxon>Pezizomycotina</taxon>
        <taxon>Eurotiomycetes</taxon>
        <taxon>Eurotiomycetidae</taxon>
        <taxon>Eurotiales</taxon>
        <taxon>Aspergillaceae</taxon>
        <taxon>Penicillium</taxon>
    </lineage>
</organism>
<dbReference type="STRING" id="254877.A0A1V6T6Q9"/>
<proteinExistence type="inferred from homology"/>
<evidence type="ECO:0000256" key="6">
    <source>
        <dbReference type="ARBA" id="ARBA00023136"/>
    </source>
</evidence>
<comment type="subcellular location">
    <subcellularLocation>
        <location evidence="1">Membrane</location>
        <topology evidence="1">Multi-pass membrane protein</topology>
    </subcellularLocation>
</comment>
<dbReference type="GO" id="GO:0005262">
    <property type="term" value="F:calcium channel activity"/>
    <property type="evidence" value="ECO:0007669"/>
    <property type="project" value="TreeGrafter"/>
</dbReference>
<feature type="transmembrane region" description="Helical" evidence="8">
    <location>
        <begin position="142"/>
        <end position="163"/>
    </location>
</feature>
<dbReference type="Pfam" id="PF01699">
    <property type="entry name" value="Na_Ca_ex"/>
    <property type="match status" value="2"/>
</dbReference>
<dbReference type="InterPro" id="IPR004481">
    <property type="entry name" value="K/Na/Ca-exchanger"/>
</dbReference>
<keyword evidence="11" id="KW-1185">Reference proteome</keyword>
<keyword evidence="4 8" id="KW-0812">Transmembrane</keyword>
<evidence type="ECO:0000256" key="4">
    <source>
        <dbReference type="ARBA" id="ARBA00022692"/>
    </source>
</evidence>
<dbReference type="GO" id="GO:0008273">
    <property type="term" value="F:calcium, potassium:sodium antiporter activity"/>
    <property type="evidence" value="ECO:0007669"/>
    <property type="project" value="TreeGrafter"/>
</dbReference>
<feature type="transmembrane region" description="Helical" evidence="8">
    <location>
        <begin position="295"/>
        <end position="316"/>
    </location>
</feature>
<feature type="compositionally biased region" description="Polar residues" evidence="7">
    <location>
        <begin position="190"/>
        <end position="202"/>
    </location>
</feature>
<feature type="transmembrane region" description="Helical" evidence="8">
    <location>
        <begin position="55"/>
        <end position="76"/>
    </location>
</feature>
<feature type="domain" description="Sodium/calcium exchanger membrane region" evidence="9">
    <location>
        <begin position="231"/>
        <end position="369"/>
    </location>
</feature>
<evidence type="ECO:0000313" key="11">
    <source>
        <dbReference type="Proteomes" id="UP000191342"/>
    </source>
</evidence>
<keyword evidence="5 8" id="KW-1133">Transmembrane helix</keyword>
<evidence type="ECO:0000256" key="1">
    <source>
        <dbReference type="ARBA" id="ARBA00004141"/>
    </source>
</evidence>
<evidence type="ECO:0000256" key="5">
    <source>
        <dbReference type="ARBA" id="ARBA00022989"/>
    </source>
</evidence>
<feature type="transmembrane region" description="Helical" evidence="8">
    <location>
        <begin position="17"/>
        <end position="35"/>
    </location>
</feature>
<dbReference type="OrthoDB" id="2127281at2759"/>
<feature type="transmembrane region" description="Helical" evidence="8">
    <location>
        <begin position="82"/>
        <end position="106"/>
    </location>
</feature>
<dbReference type="AlphaFoldDB" id="A0A1V6T6Q9"/>
<keyword evidence="3" id="KW-0050">Antiport</keyword>